<dbReference type="CDD" id="cd05466">
    <property type="entry name" value="PBP2_LTTR_substrate"/>
    <property type="match status" value="1"/>
</dbReference>
<dbReference type="PANTHER" id="PTHR30419:SF28">
    <property type="entry name" value="HTH-TYPE TRANSCRIPTIONAL REGULATOR BSDA"/>
    <property type="match status" value="1"/>
</dbReference>
<name>A0A060RKU0_9STRE</name>
<protein>
    <submittedName>
        <fullName evidence="6">Putative transcriptional regulators, LysR family</fullName>
    </submittedName>
</protein>
<dbReference type="PROSITE" id="PS50931">
    <property type="entry name" value="HTH_LYSR"/>
    <property type="match status" value="1"/>
</dbReference>
<keyword evidence="4" id="KW-0804">Transcription</keyword>
<dbReference type="GO" id="GO:0003677">
    <property type="term" value="F:DNA binding"/>
    <property type="evidence" value="ECO:0007669"/>
    <property type="project" value="UniProtKB-KW"/>
</dbReference>
<accession>A0A060RKU0</accession>
<evidence type="ECO:0000256" key="4">
    <source>
        <dbReference type="ARBA" id="ARBA00023163"/>
    </source>
</evidence>
<dbReference type="InterPro" id="IPR036390">
    <property type="entry name" value="WH_DNA-bd_sf"/>
</dbReference>
<evidence type="ECO:0000313" key="6">
    <source>
        <dbReference type="EMBL" id="CDO18197.1"/>
    </source>
</evidence>
<dbReference type="Proteomes" id="UP000027584">
    <property type="component" value="Unassembled WGS sequence"/>
</dbReference>
<dbReference type="Pfam" id="PF03466">
    <property type="entry name" value="LysR_substrate"/>
    <property type="match status" value="1"/>
</dbReference>
<evidence type="ECO:0000256" key="3">
    <source>
        <dbReference type="ARBA" id="ARBA00023125"/>
    </source>
</evidence>
<keyword evidence="2" id="KW-0805">Transcription regulation</keyword>
<dbReference type="PRINTS" id="PR00039">
    <property type="entry name" value="HTHLYSR"/>
</dbReference>
<dbReference type="SUPFAM" id="SSF53850">
    <property type="entry name" value="Periplasmic binding protein-like II"/>
    <property type="match status" value="1"/>
</dbReference>
<sequence length="289" mass="32989">MISKYAVFCSVIELGSFTKTAKELNYSQSAISQTVKNLEKEIGTCLLTRSHEGIKLTKDGQALYPYFQQLVQGEKQLTKKIEELQGLNKTEIRIGIFTSASRNFILPYIKEFKVKYPSVNFVLKQGEYTTIHQWLDTGQVDLGFTHIDFVGQMQSQILYQDCLYAVFPSNHPLAKQSEVSLTDLAETELILLDEGENSLTRAAFAKENLTPTFTYEIYDDYTILEMIRQDLGASLLYENFLDGLSLQDLSIRHITEKPFRTIVLAWKNWQTLPLAAQQFAKNISSTIHD</sequence>
<dbReference type="Gene3D" id="1.10.10.10">
    <property type="entry name" value="Winged helix-like DNA-binding domain superfamily/Winged helix DNA-binding domain"/>
    <property type="match status" value="1"/>
</dbReference>
<dbReference type="FunFam" id="1.10.10.10:FF:000001">
    <property type="entry name" value="LysR family transcriptional regulator"/>
    <property type="match status" value="1"/>
</dbReference>
<comment type="similarity">
    <text evidence="1">Belongs to the LysR transcriptional regulatory family.</text>
</comment>
<proteinExistence type="inferred from homology"/>
<dbReference type="SUPFAM" id="SSF46785">
    <property type="entry name" value="Winged helix' DNA-binding domain"/>
    <property type="match status" value="1"/>
</dbReference>
<dbReference type="InterPro" id="IPR005119">
    <property type="entry name" value="LysR_subst-bd"/>
</dbReference>
<reference evidence="6 7" key="2">
    <citation type="submission" date="2014-05" db="EMBL/GenBank/DDBJ databases">
        <title>Genome sequence of Streptococcus gallolyticus.</title>
        <authorList>
            <person name="Del Campo R."/>
        </authorList>
    </citation>
    <scope>NUCLEOTIDE SEQUENCE [LARGE SCALE GENOMIC DNA]</scope>
    <source>
        <strain evidence="6 7">LMG17956</strain>
    </source>
</reference>
<evidence type="ECO:0000256" key="2">
    <source>
        <dbReference type="ARBA" id="ARBA00023015"/>
    </source>
</evidence>
<gene>
    <name evidence="6" type="ORF">BN963_SGAL_01395</name>
</gene>
<keyword evidence="3" id="KW-0238">DNA-binding</keyword>
<dbReference type="InterPro" id="IPR036388">
    <property type="entry name" value="WH-like_DNA-bd_sf"/>
</dbReference>
<dbReference type="InterPro" id="IPR000847">
    <property type="entry name" value="LysR_HTH_N"/>
</dbReference>
<feature type="domain" description="HTH lysR-type" evidence="5">
    <location>
        <begin position="1"/>
        <end position="57"/>
    </location>
</feature>
<dbReference type="InterPro" id="IPR050950">
    <property type="entry name" value="HTH-type_LysR_regulators"/>
</dbReference>
<dbReference type="Pfam" id="PF00126">
    <property type="entry name" value="HTH_1"/>
    <property type="match status" value="1"/>
</dbReference>
<evidence type="ECO:0000313" key="7">
    <source>
        <dbReference type="Proteomes" id="UP000027584"/>
    </source>
</evidence>
<dbReference type="PANTHER" id="PTHR30419">
    <property type="entry name" value="HTH-TYPE TRANSCRIPTIONAL REGULATOR YBHD"/>
    <property type="match status" value="1"/>
</dbReference>
<dbReference type="GO" id="GO:0005829">
    <property type="term" value="C:cytosol"/>
    <property type="evidence" value="ECO:0007669"/>
    <property type="project" value="TreeGrafter"/>
</dbReference>
<dbReference type="Gene3D" id="3.40.190.290">
    <property type="match status" value="1"/>
</dbReference>
<comment type="caution">
    <text evidence="6">The sequence shown here is derived from an EMBL/GenBank/DDBJ whole genome shotgun (WGS) entry which is preliminary data.</text>
</comment>
<organism evidence="6 7">
    <name type="scientific">Streptococcus gallolyticus</name>
    <dbReference type="NCBI Taxonomy" id="315405"/>
    <lineage>
        <taxon>Bacteria</taxon>
        <taxon>Bacillati</taxon>
        <taxon>Bacillota</taxon>
        <taxon>Bacilli</taxon>
        <taxon>Lactobacillales</taxon>
        <taxon>Streptococcaceae</taxon>
        <taxon>Streptococcus</taxon>
    </lineage>
</organism>
<dbReference type="EMBL" id="CCBC010000174">
    <property type="protein sequence ID" value="CDO18197.1"/>
    <property type="molecule type" value="Genomic_DNA"/>
</dbReference>
<dbReference type="AlphaFoldDB" id="A0A060RKU0"/>
<reference evidence="6 7" key="1">
    <citation type="submission" date="2014-02" db="EMBL/GenBank/DDBJ databases">
        <authorList>
            <person name="Manrique M."/>
        </authorList>
    </citation>
    <scope>NUCLEOTIDE SEQUENCE [LARGE SCALE GENOMIC DNA]</scope>
    <source>
        <strain evidence="6 7">LMG17956</strain>
    </source>
</reference>
<dbReference type="GO" id="GO:0003700">
    <property type="term" value="F:DNA-binding transcription factor activity"/>
    <property type="evidence" value="ECO:0007669"/>
    <property type="project" value="InterPro"/>
</dbReference>
<evidence type="ECO:0000259" key="5">
    <source>
        <dbReference type="PROSITE" id="PS50931"/>
    </source>
</evidence>
<evidence type="ECO:0000256" key="1">
    <source>
        <dbReference type="ARBA" id="ARBA00009437"/>
    </source>
</evidence>